<evidence type="ECO:0000259" key="1">
    <source>
        <dbReference type="Pfam" id="PF12680"/>
    </source>
</evidence>
<accession>A0A2N0VLZ9</accession>
<dbReference type="InterPro" id="IPR032710">
    <property type="entry name" value="NTF2-like_dom_sf"/>
</dbReference>
<dbReference type="GO" id="GO:0016853">
    <property type="term" value="F:isomerase activity"/>
    <property type="evidence" value="ECO:0007669"/>
    <property type="project" value="UniProtKB-KW"/>
</dbReference>
<comment type="caution">
    <text evidence="2">The sequence shown here is derived from an EMBL/GenBank/DDBJ whole genome shotgun (WGS) entry which is preliminary data.</text>
</comment>
<protein>
    <submittedName>
        <fullName evidence="2">Steroid delta-isomerase</fullName>
    </submittedName>
</protein>
<name>A0A2N0VLZ9_9BACT</name>
<dbReference type="AlphaFoldDB" id="A0A2N0VLZ9"/>
<evidence type="ECO:0000313" key="2">
    <source>
        <dbReference type="EMBL" id="PKD45161.1"/>
    </source>
</evidence>
<dbReference type="EMBL" id="PISP01000001">
    <property type="protein sequence ID" value="PKD45161.1"/>
    <property type="molecule type" value="Genomic_DNA"/>
</dbReference>
<dbReference type="Gene3D" id="3.10.450.50">
    <property type="match status" value="1"/>
</dbReference>
<dbReference type="RefSeq" id="WP_101072679.1">
    <property type="nucleotide sequence ID" value="NZ_PISP01000001.1"/>
</dbReference>
<dbReference type="InterPro" id="IPR037401">
    <property type="entry name" value="SnoaL-like"/>
</dbReference>
<gene>
    <name evidence="2" type="ORF">CWD77_06830</name>
</gene>
<keyword evidence="3" id="KW-1185">Reference proteome</keyword>
<dbReference type="OrthoDB" id="9797498at2"/>
<dbReference type="Proteomes" id="UP000233398">
    <property type="component" value="Unassembled WGS sequence"/>
</dbReference>
<evidence type="ECO:0000313" key="3">
    <source>
        <dbReference type="Proteomes" id="UP000233398"/>
    </source>
</evidence>
<sequence length="111" mass="12661">MDYPVQQQFEAFNNRDIDAFMESYAPKITVENGSGEEMMSGSEEIRTFYSSVFKNSPNLHCEIVNRTSVGDWVFDEEKIQGLNAEGFPEEAHAVVAYLVDDGQITFVRMYT</sequence>
<dbReference type="SUPFAM" id="SSF54427">
    <property type="entry name" value="NTF2-like"/>
    <property type="match status" value="1"/>
</dbReference>
<keyword evidence="2" id="KW-0413">Isomerase</keyword>
<proteinExistence type="predicted"/>
<feature type="domain" description="SnoaL-like" evidence="1">
    <location>
        <begin position="5"/>
        <end position="105"/>
    </location>
</feature>
<dbReference type="Pfam" id="PF12680">
    <property type="entry name" value="SnoaL_2"/>
    <property type="match status" value="1"/>
</dbReference>
<reference evidence="2 3" key="1">
    <citation type="submission" date="2017-11" db="EMBL/GenBank/DDBJ databases">
        <title>Rhodohalobacter 15182 sp. nov., isolated from a salt lake.</title>
        <authorList>
            <person name="Han S."/>
        </authorList>
    </citation>
    <scope>NUCLEOTIDE SEQUENCE [LARGE SCALE GENOMIC DNA]</scope>
    <source>
        <strain evidence="2 3">15182</strain>
    </source>
</reference>
<organism evidence="2 3">
    <name type="scientific">Rhodohalobacter barkolensis</name>
    <dbReference type="NCBI Taxonomy" id="2053187"/>
    <lineage>
        <taxon>Bacteria</taxon>
        <taxon>Pseudomonadati</taxon>
        <taxon>Balneolota</taxon>
        <taxon>Balneolia</taxon>
        <taxon>Balneolales</taxon>
        <taxon>Balneolaceae</taxon>
        <taxon>Rhodohalobacter</taxon>
    </lineage>
</organism>